<dbReference type="OrthoDB" id="6654833at2"/>
<dbReference type="RefSeq" id="WP_154742789.1">
    <property type="nucleotide sequence ID" value="NZ_JBHSTG010000015.1"/>
</dbReference>
<evidence type="ECO:0000256" key="2">
    <source>
        <dbReference type="ARBA" id="ARBA00023015"/>
    </source>
</evidence>
<dbReference type="Pfam" id="PF03466">
    <property type="entry name" value="LysR_substrate"/>
    <property type="match status" value="1"/>
</dbReference>
<organism evidence="6 7">
    <name type="scientific">Pseudomonas karstica</name>
    <dbReference type="NCBI Taxonomy" id="1055468"/>
    <lineage>
        <taxon>Bacteria</taxon>
        <taxon>Pseudomonadati</taxon>
        <taxon>Pseudomonadota</taxon>
        <taxon>Gammaproteobacteria</taxon>
        <taxon>Pseudomonadales</taxon>
        <taxon>Pseudomonadaceae</taxon>
        <taxon>Pseudomonas</taxon>
    </lineage>
</organism>
<dbReference type="PANTHER" id="PTHR30419">
    <property type="entry name" value="HTH-TYPE TRANSCRIPTIONAL REGULATOR YBHD"/>
    <property type="match status" value="1"/>
</dbReference>
<dbReference type="InterPro" id="IPR005119">
    <property type="entry name" value="LysR_subst-bd"/>
</dbReference>
<feature type="domain" description="HTH lysR-type" evidence="5">
    <location>
        <begin position="1"/>
        <end position="57"/>
    </location>
</feature>
<sequence>MLRELKTFIAVTRHGTFAAAGMHIGLTQSAVSAQIRQLEQVLGVQLFDRTGRQAILNTAGIRALPLAREILETFNRMAVPVDANEYRGELKVGAISTAQTGLLPQALVRLRRAAPTVECKLVPGVSLELLSQVDAGELDSAIIIRPPFDLPKELHIQVLRKEPFVLIVPQDVEGDEPLHLLSTHPHVRYDRASFGGRLVSRFLRDRRLEVQVALELDELEAIVKMVECGLGISLIPQAGLWLERSPKVRIIPLGNLTFYREIVLLSRYGQRHLPVPQLFARCLLADAN</sequence>
<evidence type="ECO:0000259" key="5">
    <source>
        <dbReference type="PROSITE" id="PS50931"/>
    </source>
</evidence>
<evidence type="ECO:0000313" key="7">
    <source>
        <dbReference type="Proteomes" id="UP000431485"/>
    </source>
</evidence>
<accession>A0A7X2RQC7</accession>
<dbReference type="EMBL" id="WLYI01000008">
    <property type="protein sequence ID" value="MTD19068.1"/>
    <property type="molecule type" value="Genomic_DNA"/>
</dbReference>
<keyword evidence="2" id="KW-0805">Transcription regulation</keyword>
<keyword evidence="4" id="KW-0804">Transcription</keyword>
<evidence type="ECO:0000256" key="3">
    <source>
        <dbReference type="ARBA" id="ARBA00023125"/>
    </source>
</evidence>
<comment type="caution">
    <text evidence="6">The sequence shown here is derived from an EMBL/GenBank/DDBJ whole genome shotgun (WGS) entry which is preliminary data.</text>
</comment>
<reference evidence="6 7" key="1">
    <citation type="submission" date="2019-11" db="EMBL/GenBank/DDBJ databases">
        <title>Pseudmonas karstica sp. nov. and Pseudomonas spelaei sp. nov. from caves.</title>
        <authorList>
            <person name="Zeman M."/>
        </authorList>
    </citation>
    <scope>NUCLEOTIDE SEQUENCE [LARGE SCALE GENOMIC DNA]</scope>
    <source>
        <strain evidence="6 7">CCM 7891</strain>
    </source>
</reference>
<dbReference type="InterPro" id="IPR036388">
    <property type="entry name" value="WH-like_DNA-bd_sf"/>
</dbReference>
<dbReference type="Gene3D" id="3.40.190.10">
    <property type="entry name" value="Periplasmic binding protein-like II"/>
    <property type="match status" value="2"/>
</dbReference>
<dbReference type="SUPFAM" id="SSF53850">
    <property type="entry name" value="Periplasmic binding protein-like II"/>
    <property type="match status" value="1"/>
</dbReference>
<evidence type="ECO:0000313" key="6">
    <source>
        <dbReference type="EMBL" id="MTD19068.1"/>
    </source>
</evidence>
<gene>
    <name evidence="6" type="ORF">GIR22_07870</name>
</gene>
<dbReference type="Pfam" id="PF00126">
    <property type="entry name" value="HTH_1"/>
    <property type="match status" value="1"/>
</dbReference>
<evidence type="ECO:0000256" key="4">
    <source>
        <dbReference type="ARBA" id="ARBA00023163"/>
    </source>
</evidence>
<dbReference type="InterPro" id="IPR000847">
    <property type="entry name" value="LysR_HTH_N"/>
</dbReference>
<dbReference type="PROSITE" id="PS50931">
    <property type="entry name" value="HTH_LYSR"/>
    <property type="match status" value="1"/>
</dbReference>
<keyword evidence="3" id="KW-0238">DNA-binding</keyword>
<dbReference type="InterPro" id="IPR050950">
    <property type="entry name" value="HTH-type_LysR_regulators"/>
</dbReference>
<dbReference type="Proteomes" id="UP000431485">
    <property type="component" value="Unassembled WGS sequence"/>
</dbReference>
<dbReference type="PRINTS" id="PR00039">
    <property type="entry name" value="HTHLYSR"/>
</dbReference>
<dbReference type="FunFam" id="1.10.10.10:FF:000001">
    <property type="entry name" value="LysR family transcriptional regulator"/>
    <property type="match status" value="1"/>
</dbReference>
<dbReference type="GO" id="GO:0003677">
    <property type="term" value="F:DNA binding"/>
    <property type="evidence" value="ECO:0007669"/>
    <property type="project" value="UniProtKB-KW"/>
</dbReference>
<dbReference type="AlphaFoldDB" id="A0A7X2RQC7"/>
<name>A0A7X2RQC7_9PSED</name>
<keyword evidence="7" id="KW-1185">Reference proteome</keyword>
<evidence type="ECO:0000256" key="1">
    <source>
        <dbReference type="ARBA" id="ARBA00009437"/>
    </source>
</evidence>
<dbReference type="GO" id="GO:0003700">
    <property type="term" value="F:DNA-binding transcription factor activity"/>
    <property type="evidence" value="ECO:0007669"/>
    <property type="project" value="InterPro"/>
</dbReference>
<dbReference type="InterPro" id="IPR036390">
    <property type="entry name" value="WH_DNA-bd_sf"/>
</dbReference>
<dbReference type="SUPFAM" id="SSF46785">
    <property type="entry name" value="Winged helix' DNA-binding domain"/>
    <property type="match status" value="1"/>
</dbReference>
<comment type="similarity">
    <text evidence="1">Belongs to the LysR transcriptional regulatory family.</text>
</comment>
<proteinExistence type="inferred from homology"/>
<dbReference type="GO" id="GO:0005829">
    <property type="term" value="C:cytosol"/>
    <property type="evidence" value="ECO:0007669"/>
    <property type="project" value="TreeGrafter"/>
</dbReference>
<protein>
    <submittedName>
        <fullName evidence="6">LysR family transcriptional regulator</fullName>
    </submittedName>
</protein>
<dbReference type="CDD" id="cd08427">
    <property type="entry name" value="PBP2_LTTR_like_2"/>
    <property type="match status" value="1"/>
</dbReference>
<dbReference type="Gene3D" id="1.10.10.10">
    <property type="entry name" value="Winged helix-like DNA-binding domain superfamily/Winged helix DNA-binding domain"/>
    <property type="match status" value="1"/>
</dbReference>